<sequence length="162" mass="18404">MLCTGVRQLADGTLNVRDVNVPPRNVGGVGFVVHPSVVHLVDSHEILSLRLALFDSISFYRLVVGDFNAKAGCQKKGSIGSDNLDQTPGQEWKKEHRRWTWESPNGTTHARIDHIFGVYWTSQWYHPSVVAQITASFEQKCDCAERWKRRSVTVLKKERSRT</sequence>
<dbReference type="AlphaFoldDB" id="A0A3P7LCC5"/>
<dbReference type="OrthoDB" id="7434275at2759"/>
<keyword evidence="3" id="KW-1185">Reference proteome</keyword>
<dbReference type="InterPro" id="IPR036691">
    <property type="entry name" value="Endo/exonu/phosph_ase_sf"/>
</dbReference>
<dbReference type="SUPFAM" id="SSF56219">
    <property type="entry name" value="DNase I-like"/>
    <property type="match status" value="1"/>
</dbReference>
<accession>A0A3P7LCC5</accession>
<feature type="domain" description="Endonuclease/exonuclease/phosphatase" evidence="1">
    <location>
        <begin position="21"/>
        <end position="117"/>
    </location>
</feature>
<organism evidence="2 3">
    <name type="scientific">Strongylus vulgaris</name>
    <name type="common">Blood worm</name>
    <dbReference type="NCBI Taxonomy" id="40348"/>
    <lineage>
        <taxon>Eukaryota</taxon>
        <taxon>Metazoa</taxon>
        <taxon>Ecdysozoa</taxon>
        <taxon>Nematoda</taxon>
        <taxon>Chromadorea</taxon>
        <taxon>Rhabditida</taxon>
        <taxon>Rhabditina</taxon>
        <taxon>Rhabditomorpha</taxon>
        <taxon>Strongyloidea</taxon>
        <taxon>Strongylidae</taxon>
        <taxon>Strongylus</taxon>
    </lineage>
</organism>
<evidence type="ECO:0000259" key="1">
    <source>
        <dbReference type="Pfam" id="PF03372"/>
    </source>
</evidence>
<evidence type="ECO:0000313" key="3">
    <source>
        <dbReference type="Proteomes" id="UP000270094"/>
    </source>
</evidence>
<dbReference type="Proteomes" id="UP000270094">
    <property type="component" value="Unassembled WGS sequence"/>
</dbReference>
<proteinExistence type="predicted"/>
<dbReference type="GO" id="GO:0003824">
    <property type="term" value="F:catalytic activity"/>
    <property type="evidence" value="ECO:0007669"/>
    <property type="project" value="InterPro"/>
</dbReference>
<dbReference type="Pfam" id="PF03372">
    <property type="entry name" value="Exo_endo_phos"/>
    <property type="match status" value="1"/>
</dbReference>
<gene>
    <name evidence="2" type="ORF">SVUK_LOCUS11766</name>
</gene>
<dbReference type="InterPro" id="IPR005135">
    <property type="entry name" value="Endo/exonuclease/phosphatase"/>
</dbReference>
<name>A0A3P7LCC5_STRVU</name>
<protein>
    <recommendedName>
        <fullName evidence="1">Endonuclease/exonuclease/phosphatase domain-containing protein</fullName>
    </recommendedName>
</protein>
<evidence type="ECO:0000313" key="2">
    <source>
        <dbReference type="EMBL" id="VDM76768.1"/>
    </source>
</evidence>
<dbReference type="EMBL" id="UYYB01097693">
    <property type="protein sequence ID" value="VDM76768.1"/>
    <property type="molecule type" value="Genomic_DNA"/>
</dbReference>
<reference evidence="2 3" key="1">
    <citation type="submission" date="2018-11" db="EMBL/GenBank/DDBJ databases">
        <authorList>
            <consortium name="Pathogen Informatics"/>
        </authorList>
    </citation>
    <scope>NUCLEOTIDE SEQUENCE [LARGE SCALE GENOMIC DNA]</scope>
</reference>